<dbReference type="GO" id="GO:0004126">
    <property type="term" value="F:cytidine deaminase activity"/>
    <property type="evidence" value="ECO:0007669"/>
    <property type="project" value="TreeGrafter"/>
</dbReference>
<dbReference type="NCBIfam" id="NF004064">
    <property type="entry name" value="PRK05578.1"/>
    <property type="match status" value="1"/>
</dbReference>
<protein>
    <submittedName>
        <fullName evidence="3">Cytidine deaminase</fullName>
    </submittedName>
</protein>
<accession>A0A239H8P8</accession>
<evidence type="ECO:0000259" key="2">
    <source>
        <dbReference type="PROSITE" id="PS51747"/>
    </source>
</evidence>
<evidence type="ECO:0000256" key="1">
    <source>
        <dbReference type="ARBA" id="ARBA00006576"/>
    </source>
</evidence>
<dbReference type="InterPro" id="IPR050202">
    <property type="entry name" value="Cyt/Deoxycyt_deaminase"/>
</dbReference>
<dbReference type="GO" id="GO:0055086">
    <property type="term" value="P:nucleobase-containing small molecule metabolic process"/>
    <property type="evidence" value="ECO:0007669"/>
    <property type="project" value="UniProtKB-ARBA"/>
</dbReference>
<dbReference type="InterPro" id="IPR002125">
    <property type="entry name" value="CMP_dCMP_dom"/>
</dbReference>
<dbReference type="CDD" id="cd01283">
    <property type="entry name" value="cytidine_deaminase"/>
    <property type="match status" value="1"/>
</dbReference>
<dbReference type="RefSeq" id="WP_089220188.1">
    <property type="nucleotide sequence ID" value="NZ_FZOS01000015.1"/>
</dbReference>
<name>A0A239H8P8_9SPHN</name>
<evidence type="ECO:0000313" key="3">
    <source>
        <dbReference type="EMBL" id="SNS77418.1"/>
    </source>
</evidence>
<dbReference type="Proteomes" id="UP000198281">
    <property type="component" value="Unassembled WGS sequence"/>
</dbReference>
<gene>
    <name evidence="3" type="ORF">SAMN06295912_11569</name>
</gene>
<dbReference type="OrthoDB" id="9795347at2"/>
<sequence length="154" mass="15791">MAEVDLSDVAGAILLDAAREAAGNAHAPYSRFAVGAALLLDDGAVISGTNMENASYGLSLCAETVAVAAANAAGRLRDIVAIGIVGGRIRPTGLDGSDPVRPCGRCRQILTEAAQMGGRDIVVHCASADGMRIERHLLSELLPHAFGPDDLGMN</sequence>
<proteinExistence type="inferred from homology"/>
<dbReference type="GO" id="GO:0008270">
    <property type="term" value="F:zinc ion binding"/>
    <property type="evidence" value="ECO:0007669"/>
    <property type="project" value="TreeGrafter"/>
</dbReference>
<dbReference type="PANTHER" id="PTHR11644:SF2">
    <property type="entry name" value="CYTIDINE DEAMINASE"/>
    <property type="match status" value="1"/>
</dbReference>
<feature type="domain" description="CMP/dCMP-type deaminase" evidence="2">
    <location>
        <begin position="9"/>
        <end position="149"/>
    </location>
</feature>
<dbReference type="PROSITE" id="PS51747">
    <property type="entry name" value="CYT_DCMP_DEAMINASES_2"/>
    <property type="match status" value="1"/>
</dbReference>
<organism evidence="3 4">
    <name type="scientific">Edaphosphingomonas laterariae</name>
    <dbReference type="NCBI Taxonomy" id="861865"/>
    <lineage>
        <taxon>Bacteria</taxon>
        <taxon>Pseudomonadati</taxon>
        <taxon>Pseudomonadota</taxon>
        <taxon>Alphaproteobacteria</taxon>
        <taxon>Sphingomonadales</taxon>
        <taxon>Rhizorhabdaceae</taxon>
        <taxon>Edaphosphingomonas</taxon>
    </lineage>
</organism>
<dbReference type="Gene3D" id="3.40.140.10">
    <property type="entry name" value="Cytidine Deaminase, domain 2"/>
    <property type="match status" value="1"/>
</dbReference>
<reference evidence="4" key="1">
    <citation type="submission" date="2017-06" db="EMBL/GenBank/DDBJ databases">
        <authorList>
            <person name="Varghese N."/>
            <person name="Submissions S."/>
        </authorList>
    </citation>
    <scope>NUCLEOTIDE SEQUENCE [LARGE SCALE GENOMIC DNA]</scope>
    <source>
        <strain evidence="4">LNB2</strain>
    </source>
</reference>
<dbReference type="GO" id="GO:0005829">
    <property type="term" value="C:cytosol"/>
    <property type="evidence" value="ECO:0007669"/>
    <property type="project" value="TreeGrafter"/>
</dbReference>
<dbReference type="GO" id="GO:0072527">
    <property type="term" value="P:pyrimidine-containing compound metabolic process"/>
    <property type="evidence" value="ECO:0007669"/>
    <property type="project" value="UniProtKB-ARBA"/>
</dbReference>
<dbReference type="InterPro" id="IPR016193">
    <property type="entry name" value="Cytidine_deaminase-like"/>
</dbReference>
<evidence type="ECO:0000313" key="4">
    <source>
        <dbReference type="Proteomes" id="UP000198281"/>
    </source>
</evidence>
<dbReference type="SUPFAM" id="SSF53927">
    <property type="entry name" value="Cytidine deaminase-like"/>
    <property type="match status" value="1"/>
</dbReference>
<dbReference type="Pfam" id="PF00383">
    <property type="entry name" value="dCMP_cyt_deam_1"/>
    <property type="match status" value="1"/>
</dbReference>
<dbReference type="AlphaFoldDB" id="A0A239H8P8"/>
<comment type="similarity">
    <text evidence="1">Belongs to the cytidine and deoxycytidylate deaminase family.</text>
</comment>
<dbReference type="EMBL" id="FZOS01000015">
    <property type="protein sequence ID" value="SNS77418.1"/>
    <property type="molecule type" value="Genomic_DNA"/>
</dbReference>
<dbReference type="PANTHER" id="PTHR11644">
    <property type="entry name" value="CYTIDINE DEAMINASE"/>
    <property type="match status" value="1"/>
</dbReference>
<keyword evidence="4" id="KW-1185">Reference proteome</keyword>